<reference evidence="2 3" key="1">
    <citation type="journal article" date="2015" name="Int. J. Syst. Evol. Microbiol.">
        <title>Nitrosospira lacus sp. nov., a psychrotolerant, ammonia-oxidizing bacterium from sandy lake sediment.</title>
        <authorList>
            <person name="Urakawa H."/>
            <person name="Garcia J.C."/>
            <person name="Nielsen J.L."/>
            <person name="Le V.Q."/>
            <person name="Kozlowski J.A."/>
            <person name="Stein L.Y."/>
            <person name="Lim C.K."/>
            <person name="Pommerening-Roser A."/>
            <person name="Martens-Habbena W."/>
            <person name="Stahl D.A."/>
            <person name="Klotz M.G."/>
        </authorList>
    </citation>
    <scope>NUCLEOTIDE SEQUENCE [LARGE SCALE GENOMIC DNA]</scope>
    <source>
        <strain evidence="2 3">APG3</strain>
    </source>
</reference>
<dbReference type="Pfam" id="PF20720">
    <property type="entry name" value="nSTAND3"/>
    <property type="match status" value="1"/>
</dbReference>
<keyword evidence="3" id="KW-1185">Reference proteome</keyword>
<gene>
    <name evidence="2" type="ORF">EBAPG3_011105</name>
</gene>
<sequence>MKNIVSSKSTVQAGNVTYELHSLGWKAFQHLCVSITAEIWGQSVQAFSDTNDGGRDGAFHGMWNPSPTDSFVGAFTVQCKFSSRVGSSLTLSDLSDELAKVRRLANRGLADNYFLFTNAILSGKSEELIRAAFLAISNIKNFNVYGSERISQIISESPRLRMLVPRIYGLGDLSQIMDERAYVQAQEILSSLGDELAKFVITDAYQKSARALIEHGFVILLGEPACGKSTIAAALAVAALDEFNCFTVKIRDADDFVRHSNPNETKQFFWIDDAFGATQIDWQSAIEWNKALPHIQAAIRRGTKVVFTSRDYIYRSARRVLKESALPLLRESQVIIEVQKLSKSEREQILYNHIRLGTQTKDFKSSIKPYLPAVVENSMFTPEISRRLGNPTFTKDLALNPFAIERFVANPMELLQEIIRTLDPYSRAAIALVFIRSGNLLSPISLTDEEQKFVALMGGSMTNLIPTLESLNGSLLILVKNEGNYSWKFKHPTIRDAFAEILSENRELMDLYLAGTPVHQLFAEVSCGDIGLEGVKVIVPRNRFEIVITRINLLMNNKREYQDSIYQFLANRCTKEFLEIYISTNPNFISSLHIYSYIEYVSDIFVILRLNEFGLLPEDLRKTHVNEIQRLAIETPDSGFSSPQIRKLLTSDEYLKIIEDVRINLLPGLSNCVDEWRRSYNDDGDPDEHFSPLITTFRELKDLFEQNEDVLTMIDAGLNSLDKVIDDIKSDIQDNSSPHEDYRDHIKTAFSSSARSVFDDVDH</sequence>
<dbReference type="InterPro" id="IPR027417">
    <property type="entry name" value="P-loop_NTPase"/>
</dbReference>
<dbReference type="Gene3D" id="3.40.50.300">
    <property type="entry name" value="P-loop containing nucleotide triphosphate hydrolases"/>
    <property type="match status" value="1"/>
</dbReference>
<evidence type="ECO:0000259" key="1">
    <source>
        <dbReference type="Pfam" id="PF20720"/>
    </source>
</evidence>
<dbReference type="EMBL" id="CP021106">
    <property type="protein sequence ID" value="ARO88282.1"/>
    <property type="molecule type" value="Genomic_DNA"/>
</dbReference>
<dbReference type="InterPro" id="IPR049050">
    <property type="entry name" value="nSTAND3"/>
</dbReference>
<feature type="domain" description="Novel STAND NTPase 3" evidence="1">
    <location>
        <begin position="199"/>
        <end position="355"/>
    </location>
</feature>
<organism evidence="2 3">
    <name type="scientific">Nitrosospira lacus</name>
    <dbReference type="NCBI Taxonomy" id="1288494"/>
    <lineage>
        <taxon>Bacteria</taxon>
        <taxon>Pseudomonadati</taxon>
        <taxon>Pseudomonadota</taxon>
        <taxon>Betaproteobacteria</taxon>
        <taxon>Nitrosomonadales</taxon>
        <taxon>Nitrosomonadaceae</taxon>
        <taxon>Nitrosospira</taxon>
    </lineage>
</organism>
<dbReference type="Proteomes" id="UP000012179">
    <property type="component" value="Chromosome"/>
</dbReference>
<dbReference type="AlphaFoldDB" id="A0A1W6SR81"/>
<evidence type="ECO:0000313" key="2">
    <source>
        <dbReference type="EMBL" id="ARO88282.1"/>
    </source>
</evidence>
<proteinExistence type="predicted"/>
<evidence type="ECO:0000313" key="3">
    <source>
        <dbReference type="Proteomes" id="UP000012179"/>
    </source>
</evidence>
<dbReference type="RefSeq" id="WP_004176037.1">
    <property type="nucleotide sequence ID" value="NZ_CP021106.3"/>
</dbReference>
<dbReference type="SUPFAM" id="SSF52540">
    <property type="entry name" value="P-loop containing nucleoside triphosphate hydrolases"/>
    <property type="match status" value="1"/>
</dbReference>
<dbReference type="KEGG" id="nlc:EBAPG3_011105"/>
<dbReference type="eggNOG" id="COG0464">
    <property type="taxonomic scope" value="Bacteria"/>
</dbReference>
<name>A0A1W6SR81_9PROT</name>
<dbReference type="OrthoDB" id="6402428at2"/>
<protein>
    <recommendedName>
        <fullName evidence="1">Novel STAND NTPase 3 domain-containing protein</fullName>
    </recommendedName>
</protein>
<accession>A0A1W6SR81</accession>